<organism evidence="1 2">
    <name type="scientific">Pseudodesulfovibrio sediminis</name>
    <dbReference type="NCBI Taxonomy" id="2810563"/>
    <lineage>
        <taxon>Bacteria</taxon>
        <taxon>Pseudomonadati</taxon>
        <taxon>Thermodesulfobacteriota</taxon>
        <taxon>Desulfovibrionia</taxon>
        <taxon>Desulfovibrionales</taxon>
        <taxon>Desulfovibrionaceae</taxon>
    </lineage>
</organism>
<gene>
    <name evidence="1" type="ORF">PSDVSF_12270</name>
</gene>
<reference evidence="1" key="1">
    <citation type="journal article" date="2022" name="Arch. Microbiol.">
        <title>Pseudodesulfovibrio sediminis sp. nov., a mesophilic and neutrophilic sulfate-reducing bacterium isolated from sediment of a brackish lake.</title>
        <authorList>
            <person name="Takahashi A."/>
            <person name="Kojima H."/>
            <person name="Watanabe M."/>
            <person name="Fukui M."/>
        </authorList>
    </citation>
    <scope>NUCLEOTIDE SEQUENCE</scope>
    <source>
        <strain evidence="1">SF6</strain>
    </source>
</reference>
<sequence>MQLGLWADSTPYVVTVNFSYADTPSISTAPCPDTRGIVSV</sequence>
<evidence type="ECO:0000313" key="2">
    <source>
        <dbReference type="Proteomes" id="UP001053296"/>
    </source>
</evidence>
<evidence type="ECO:0000313" key="1">
    <source>
        <dbReference type="EMBL" id="BCS87985.1"/>
    </source>
</evidence>
<name>A0ABM7P519_9BACT</name>
<accession>A0ABM7P519</accession>
<proteinExistence type="predicted"/>
<keyword evidence="2" id="KW-1185">Reference proteome</keyword>
<protein>
    <submittedName>
        <fullName evidence="1">Uncharacterized protein</fullName>
    </submittedName>
</protein>
<dbReference type="EMBL" id="AP024485">
    <property type="protein sequence ID" value="BCS87985.1"/>
    <property type="molecule type" value="Genomic_DNA"/>
</dbReference>
<dbReference type="Proteomes" id="UP001053296">
    <property type="component" value="Chromosome"/>
</dbReference>